<keyword evidence="3" id="KW-1185">Reference proteome</keyword>
<evidence type="ECO:0000259" key="1">
    <source>
        <dbReference type="Pfam" id="PF09500"/>
    </source>
</evidence>
<dbReference type="Proteomes" id="UP000838100">
    <property type="component" value="Unassembled WGS sequence"/>
</dbReference>
<dbReference type="InterPro" id="IPR029069">
    <property type="entry name" value="HotDog_dom_sf"/>
</dbReference>
<feature type="domain" description="Thioesterase putative" evidence="1">
    <location>
        <begin position="6"/>
        <end position="147"/>
    </location>
</feature>
<evidence type="ECO:0000313" key="3">
    <source>
        <dbReference type="Proteomes" id="UP000838100"/>
    </source>
</evidence>
<dbReference type="Pfam" id="PF09500">
    <property type="entry name" value="YiiD_C"/>
    <property type="match status" value="1"/>
</dbReference>
<dbReference type="InterPro" id="IPR012660">
    <property type="entry name" value="YiiD_C"/>
</dbReference>
<evidence type="ECO:0000313" key="2">
    <source>
        <dbReference type="EMBL" id="CAH0990240.1"/>
    </source>
</evidence>
<comment type="caution">
    <text evidence="2">The sequence shown here is derived from an EMBL/GenBank/DDBJ whole genome shotgun (WGS) entry which is preliminary data.</text>
</comment>
<name>A0ABN8EGD5_9GAMM</name>
<proteinExistence type="predicted"/>
<dbReference type="Gene3D" id="3.10.129.10">
    <property type="entry name" value="Hotdog Thioesterase"/>
    <property type="match status" value="1"/>
</dbReference>
<sequence>MENIGQRLTNFLAQSVPLASNLGLELTHFDGENLHLTAPLAPNINDKMTAFGGSLYCVAVMSCWGMVYLQTELAELNCNLVVSHAEIDYLRPVGSESFTAICHADKQHFEQFITDFKSKGKAKITLTSTITVDGKVAVSFTGQYAILPPISA</sequence>
<reference evidence="2" key="1">
    <citation type="submission" date="2021-12" db="EMBL/GenBank/DDBJ databases">
        <authorList>
            <person name="Rodrigo-Torres L."/>
            <person name="Arahal R. D."/>
            <person name="Lucena T."/>
        </authorList>
    </citation>
    <scope>NUCLEOTIDE SEQUENCE</scope>
    <source>
        <strain evidence="2">CECT 8267</strain>
    </source>
</reference>
<gene>
    <name evidence="2" type="ORF">SIN8267_00332</name>
</gene>
<dbReference type="EMBL" id="CAKLPX010000001">
    <property type="protein sequence ID" value="CAH0990240.1"/>
    <property type="molecule type" value="Genomic_DNA"/>
</dbReference>
<dbReference type="SUPFAM" id="SSF54637">
    <property type="entry name" value="Thioesterase/thiol ester dehydrase-isomerase"/>
    <property type="match status" value="1"/>
</dbReference>
<dbReference type="RefSeq" id="WP_237442926.1">
    <property type="nucleotide sequence ID" value="NZ_CAKLPX010000001.1"/>
</dbReference>
<dbReference type="NCBIfam" id="TIGR02447">
    <property type="entry name" value="yiiD_Cterm"/>
    <property type="match status" value="1"/>
</dbReference>
<organism evidence="2 3">
    <name type="scientific">Sinobacterium norvegicum</name>
    <dbReference type="NCBI Taxonomy" id="1641715"/>
    <lineage>
        <taxon>Bacteria</taxon>
        <taxon>Pseudomonadati</taxon>
        <taxon>Pseudomonadota</taxon>
        <taxon>Gammaproteobacteria</taxon>
        <taxon>Cellvibrionales</taxon>
        <taxon>Spongiibacteraceae</taxon>
        <taxon>Sinobacterium</taxon>
    </lineage>
</organism>
<accession>A0ABN8EGD5</accession>
<protein>
    <recommendedName>
        <fullName evidence="1">Thioesterase putative domain-containing protein</fullName>
    </recommendedName>
</protein>